<keyword evidence="7" id="KW-1015">Disulfide bond</keyword>
<accession>A0AAU9FYM5</accession>
<evidence type="ECO:0000259" key="10">
    <source>
        <dbReference type="PROSITE" id="PS50240"/>
    </source>
</evidence>
<evidence type="ECO:0000256" key="9">
    <source>
        <dbReference type="SAM" id="SignalP"/>
    </source>
</evidence>
<evidence type="ECO:0000313" key="11">
    <source>
        <dbReference type="EMBL" id="BFG00485.1"/>
    </source>
</evidence>
<protein>
    <submittedName>
        <fullName evidence="11">Serine protease persephone</fullName>
    </submittedName>
</protein>
<feature type="signal peptide" evidence="9">
    <location>
        <begin position="1"/>
        <end position="20"/>
    </location>
</feature>
<dbReference type="SMART" id="SM00020">
    <property type="entry name" value="Tryp_SPc"/>
    <property type="match status" value="1"/>
</dbReference>
<keyword evidence="12" id="KW-1185">Reference proteome</keyword>
<dbReference type="GO" id="GO:0005576">
    <property type="term" value="C:extracellular region"/>
    <property type="evidence" value="ECO:0007669"/>
    <property type="project" value="UniProtKB-SubCell"/>
</dbReference>
<dbReference type="Gene3D" id="2.40.10.10">
    <property type="entry name" value="Trypsin-like serine proteases"/>
    <property type="match status" value="1"/>
</dbReference>
<evidence type="ECO:0000256" key="1">
    <source>
        <dbReference type="ARBA" id="ARBA00004613"/>
    </source>
</evidence>
<dbReference type="AlphaFoldDB" id="A0AAU9FYM5"/>
<dbReference type="CDD" id="cd00190">
    <property type="entry name" value="Tryp_SPc"/>
    <property type="match status" value="1"/>
</dbReference>
<dbReference type="Proteomes" id="UP001500889">
    <property type="component" value="Chromosome A"/>
</dbReference>
<dbReference type="PROSITE" id="PS00135">
    <property type="entry name" value="TRYPSIN_SER"/>
    <property type="match status" value="1"/>
</dbReference>
<dbReference type="InterPro" id="IPR001254">
    <property type="entry name" value="Trypsin_dom"/>
</dbReference>
<dbReference type="GO" id="GO:0004252">
    <property type="term" value="F:serine-type endopeptidase activity"/>
    <property type="evidence" value="ECO:0007669"/>
    <property type="project" value="InterPro"/>
</dbReference>
<dbReference type="Pfam" id="PF00089">
    <property type="entry name" value="Trypsin"/>
    <property type="match status" value="1"/>
</dbReference>
<feature type="domain" description="Peptidase S1" evidence="10">
    <location>
        <begin position="147"/>
        <end position="384"/>
    </location>
</feature>
<evidence type="ECO:0000256" key="7">
    <source>
        <dbReference type="ARBA" id="ARBA00023157"/>
    </source>
</evidence>
<dbReference type="PANTHER" id="PTHR24260">
    <property type="match status" value="1"/>
</dbReference>
<organism evidence="11 12">
    <name type="scientific">Drosophila madeirensis</name>
    <name type="common">Fruit fly</name>
    <dbReference type="NCBI Taxonomy" id="30013"/>
    <lineage>
        <taxon>Eukaryota</taxon>
        <taxon>Metazoa</taxon>
        <taxon>Ecdysozoa</taxon>
        <taxon>Arthropoda</taxon>
        <taxon>Hexapoda</taxon>
        <taxon>Insecta</taxon>
        <taxon>Pterygota</taxon>
        <taxon>Neoptera</taxon>
        <taxon>Endopterygota</taxon>
        <taxon>Diptera</taxon>
        <taxon>Brachycera</taxon>
        <taxon>Muscomorpha</taxon>
        <taxon>Ephydroidea</taxon>
        <taxon>Drosophilidae</taxon>
        <taxon>Drosophila</taxon>
        <taxon>Sophophora</taxon>
    </lineage>
</organism>
<keyword evidence="6" id="KW-0865">Zymogen</keyword>
<dbReference type="PRINTS" id="PR00722">
    <property type="entry name" value="CHYMOTRYPSIN"/>
</dbReference>
<keyword evidence="3 8" id="KW-0645">Protease</keyword>
<dbReference type="PANTHER" id="PTHR24260:SF135">
    <property type="entry name" value="CLIP DOMAIN-CONTAINING SERINE PROTEASE-RELATED"/>
    <property type="match status" value="1"/>
</dbReference>
<evidence type="ECO:0000256" key="4">
    <source>
        <dbReference type="ARBA" id="ARBA00022801"/>
    </source>
</evidence>
<evidence type="ECO:0000256" key="8">
    <source>
        <dbReference type="RuleBase" id="RU363034"/>
    </source>
</evidence>
<dbReference type="FunFam" id="2.40.10.10:FF:000047">
    <property type="entry name" value="Trypsin eta"/>
    <property type="match status" value="1"/>
</dbReference>
<dbReference type="InterPro" id="IPR043504">
    <property type="entry name" value="Peptidase_S1_PA_chymotrypsin"/>
</dbReference>
<proteinExistence type="predicted"/>
<dbReference type="InterPro" id="IPR033116">
    <property type="entry name" value="TRYPSIN_SER"/>
</dbReference>
<sequence>MNQSTKLLLLLLLLLPFAAGATPAISPQSQRGIIFPKESFDECFLGDAKQLAGTCKLMQDCPPALKRWLDKRESPKTCYFVKFDHYICCEPDKQPLIDTTTTSTTTTERPTLPPLPPFKKRPSVLACYDYNDVKQLNERDITFVVSVVGGKPTAYREYPFMAALGWRSNFDERIYYRCGGALIAPTFVLTAAHCIDFGGAQPSQVRLGGDNLTLATGEDFNIKRVVIHPEYDASSAYNDIALLELQLNDQLQAPSLRPTCLWDQHELADTELMAIGYGQTRFAGLSSSQLLKAPLQHVRNEQCQIHYPAETLSLGVVPTQLCAGDATRQRDTCQGDSGGPLIMQNGPFGYVVGITSLGQGCASGPPSVYTRVSSYVSWIEGIVWPGGYKEQIPLPPAPEFDLRGTV</sequence>
<dbReference type="InterPro" id="IPR018114">
    <property type="entry name" value="TRYPSIN_HIS"/>
</dbReference>
<keyword evidence="2" id="KW-0964">Secreted</keyword>
<comment type="subcellular location">
    <subcellularLocation>
        <location evidence="1">Secreted</location>
    </subcellularLocation>
</comment>
<gene>
    <name evidence="11" type="ORF">DMAD_00466</name>
</gene>
<dbReference type="PROSITE" id="PS50240">
    <property type="entry name" value="TRYPSIN_DOM"/>
    <property type="match status" value="1"/>
</dbReference>
<dbReference type="GO" id="GO:0016485">
    <property type="term" value="P:protein processing"/>
    <property type="evidence" value="ECO:0007669"/>
    <property type="project" value="UniProtKB-ARBA"/>
</dbReference>
<evidence type="ECO:0000256" key="5">
    <source>
        <dbReference type="ARBA" id="ARBA00022825"/>
    </source>
</evidence>
<dbReference type="EMBL" id="AP029266">
    <property type="protein sequence ID" value="BFG00485.1"/>
    <property type="molecule type" value="Genomic_DNA"/>
</dbReference>
<evidence type="ECO:0000256" key="2">
    <source>
        <dbReference type="ARBA" id="ARBA00022525"/>
    </source>
</evidence>
<reference evidence="11 12" key="1">
    <citation type="submission" date="2024-02" db="EMBL/GenBank/DDBJ databases">
        <title>A chromosome-level genome assembly of Drosophila madeirensis, a fruit fly species endemic to Madeira island.</title>
        <authorList>
            <person name="Tomihara K."/>
            <person name="Llopart A."/>
            <person name="Yamamoto D."/>
        </authorList>
    </citation>
    <scope>NUCLEOTIDE SEQUENCE [LARGE SCALE GENOMIC DNA]</scope>
    <source>
        <strain evidence="11 12">RF1</strain>
    </source>
</reference>
<evidence type="ECO:0000256" key="3">
    <source>
        <dbReference type="ARBA" id="ARBA00022670"/>
    </source>
</evidence>
<keyword evidence="4 8" id="KW-0378">Hydrolase</keyword>
<dbReference type="InterPro" id="IPR051333">
    <property type="entry name" value="CLIP_Serine_Protease"/>
</dbReference>
<dbReference type="InterPro" id="IPR001314">
    <property type="entry name" value="Peptidase_S1A"/>
</dbReference>
<dbReference type="PROSITE" id="PS00134">
    <property type="entry name" value="TRYPSIN_HIS"/>
    <property type="match status" value="1"/>
</dbReference>
<dbReference type="InterPro" id="IPR009003">
    <property type="entry name" value="Peptidase_S1_PA"/>
</dbReference>
<keyword evidence="5 8" id="KW-0720">Serine protease</keyword>
<evidence type="ECO:0000256" key="6">
    <source>
        <dbReference type="ARBA" id="ARBA00023145"/>
    </source>
</evidence>
<keyword evidence="9" id="KW-0732">Signal</keyword>
<dbReference type="SUPFAM" id="SSF50494">
    <property type="entry name" value="Trypsin-like serine proteases"/>
    <property type="match status" value="1"/>
</dbReference>
<feature type="chain" id="PRO_5043717606" evidence="9">
    <location>
        <begin position="21"/>
        <end position="406"/>
    </location>
</feature>
<name>A0AAU9FYM5_DROMD</name>
<evidence type="ECO:0000313" key="12">
    <source>
        <dbReference type="Proteomes" id="UP001500889"/>
    </source>
</evidence>